<protein>
    <submittedName>
        <fullName evidence="1">Putative ovule protein</fullName>
    </submittedName>
</protein>
<sequence length="61" mass="7167">MMSHIVLVRHGFSRGLHPAFCVTRRCPQSLKVSFIEEWLDRLCCMGWSVGQSRTPRFKRCK</sequence>
<organism evidence="1">
    <name type="scientific">Solanum chacoense</name>
    <name type="common">Chaco potato</name>
    <dbReference type="NCBI Taxonomy" id="4108"/>
    <lineage>
        <taxon>Eukaryota</taxon>
        <taxon>Viridiplantae</taxon>
        <taxon>Streptophyta</taxon>
        <taxon>Embryophyta</taxon>
        <taxon>Tracheophyta</taxon>
        <taxon>Spermatophyta</taxon>
        <taxon>Magnoliopsida</taxon>
        <taxon>eudicotyledons</taxon>
        <taxon>Gunneridae</taxon>
        <taxon>Pentapetalae</taxon>
        <taxon>asterids</taxon>
        <taxon>lamiids</taxon>
        <taxon>Solanales</taxon>
        <taxon>Solanaceae</taxon>
        <taxon>Solanoideae</taxon>
        <taxon>Solaneae</taxon>
        <taxon>Solanum</taxon>
    </lineage>
</organism>
<accession>A0A0V0GR44</accession>
<evidence type="ECO:0000313" key="1">
    <source>
        <dbReference type="EMBL" id="JAP10756.1"/>
    </source>
</evidence>
<proteinExistence type="predicted"/>
<reference evidence="1" key="1">
    <citation type="submission" date="2015-12" db="EMBL/GenBank/DDBJ databases">
        <title>Gene expression during late stages of embryo sac development: a critical building block for successful pollen-pistil interactions.</title>
        <authorList>
            <person name="Liu Y."/>
            <person name="Joly V."/>
            <person name="Sabar M."/>
            <person name="Matton D.P."/>
        </authorList>
    </citation>
    <scope>NUCLEOTIDE SEQUENCE</scope>
</reference>
<dbReference type="EMBL" id="GEDG01032545">
    <property type="protein sequence ID" value="JAP10756.1"/>
    <property type="molecule type" value="Transcribed_RNA"/>
</dbReference>
<name>A0A0V0GR44_SOLCH</name>
<dbReference type="AlphaFoldDB" id="A0A0V0GR44"/>